<keyword evidence="2" id="KW-1185">Reference proteome</keyword>
<dbReference type="EMBL" id="JYNV01000101">
    <property type="protein sequence ID" value="KZM26707.1"/>
    <property type="molecule type" value="Genomic_DNA"/>
</dbReference>
<name>A0A163K0U0_DIDRA</name>
<dbReference type="Proteomes" id="UP000076837">
    <property type="component" value="Unassembled WGS sequence"/>
</dbReference>
<organism evidence="1 2">
    <name type="scientific">Didymella rabiei</name>
    <name type="common">Chickpea ascochyta blight fungus</name>
    <name type="synonym">Mycosphaerella rabiei</name>
    <dbReference type="NCBI Taxonomy" id="5454"/>
    <lineage>
        <taxon>Eukaryota</taxon>
        <taxon>Fungi</taxon>
        <taxon>Dikarya</taxon>
        <taxon>Ascomycota</taxon>
        <taxon>Pezizomycotina</taxon>
        <taxon>Dothideomycetes</taxon>
        <taxon>Pleosporomycetidae</taxon>
        <taxon>Pleosporales</taxon>
        <taxon>Pleosporineae</taxon>
        <taxon>Didymellaceae</taxon>
        <taxon>Ascochyta</taxon>
    </lineage>
</organism>
<protein>
    <submittedName>
        <fullName evidence="1">Uncharacterized protein</fullName>
    </submittedName>
</protein>
<reference evidence="1 2" key="1">
    <citation type="journal article" date="2016" name="Sci. Rep.">
        <title>Draft genome sequencing and secretome analysis of fungal phytopathogen Ascochyta rabiei provides insight into the necrotrophic effector repertoire.</title>
        <authorList>
            <person name="Verma S."/>
            <person name="Gazara R.K."/>
            <person name="Nizam S."/>
            <person name="Parween S."/>
            <person name="Chattopadhyay D."/>
            <person name="Verma P.K."/>
        </authorList>
    </citation>
    <scope>NUCLEOTIDE SEQUENCE [LARGE SCALE GENOMIC DNA]</scope>
    <source>
        <strain evidence="1 2">ArDII</strain>
    </source>
</reference>
<comment type="caution">
    <text evidence="1">The sequence shown here is derived from an EMBL/GenBank/DDBJ whole genome shotgun (WGS) entry which is preliminary data.</text>
</comment>
<sequence length="431" mass="49519">MADRCQSLRMKRTETAQSAGINYVIDVANSNDRFKLLEDDAVLPADLTNPVHPIFRQLEGEKQLHLALQLASQFLLHDRLLEFFVPLLFGRESFDLQHEKAYLNNPLVRASKAKQAQLLSAVREALQCLARRIEVCFVDHKKQRLYARTIANGVEPKVTSSCCRVFQQEVSPKIEVTDKFLQYYNSEDGYRKASWCARYRHDFLVATTLVHEVVHAVGVMRRGNLTEPHYQHDFPETEWGYAWENFMFGSIINPQDKTHLGTHLLMRKVWANARLADANGGKEYCDVPVSWIAQWFQNKTWDIVAKKGPTAIALPTTHFKIQISNELGAWVMAGERRVEYTTTRSRHRNCKAQAYQFLSGYATGHGGQASQPSFRNCGYPQPKPKNPLRSDHWVLTSRFTQQERRSLRSAALLRHVTLANEGKHTTIIQWL</sequence>
<dbReference type="AlphaFoldDB" id="A0A163K0U0"/>
<dbReference type="OrthoDB" id="10254945at2759"/>
<proteinExistence type="predicted"/>
<evidence type="ECO:0000313" key="1">
    <source>
        <dbReference type="EMBL" id="KZM26707.1"/>
    </source>
</evidence>
<accession>A0A163K0U0</accession>
<gene>
    <name evidence="1" type="ORF">ST47_g2149</name>
</gene>
<dbReference type="STRING" id="5454.A0A163K0U0"/>
<evidence type="ECO:0000313" key="2">
    <source>
        <dbReference type="Proteomes" id="UP000076837"/>
    </source>
</evidence>